<comment type="caution">
    <text evidence="9">The sequence shown here is derived from an EMBL/GenBank/DDBJ whole genome shotgun (WGS) entry which is preliminary data.</text>
</comment>
<comment type="subcellular location">
    <subcellularLocation>
        <location evidence="1">Membrane</location>
        <topology evidence="1">Multi-pass membrane protein</topology>
    </subcellularLocation>
</comment>
<evidence type="ECO:0000313" key="10">
    <source>
        <dbReference type="Proteomes" id="UP000487649"/>
    </source>
</evidence>
<evidence type="ECO:0000256" key="7">
    <source>
        <dbReference type="ARBA" id="ARBA00023136"/>
    </source>
</evidence>
<dbReference type="PANTHER" id="PTHR42865">
    <property type="entry name" value="PROTON/GLUTAMATE-ASPARTATE SYMPORTER"/>
    <property type="match status" value="1"/>
</dbReference>
<organism evidence="9 10">
    <name type="scientific">Turicibacter sanguinis</name>
    <dbReference type="NCBI Taxonomy" id="154288"/>
    <lineage>
        <taxon>Bacteria</taxon>
        <taxon>Bacillati</taxon>
        <taxon>Bacillota</taxon>
        <taxon>Erysipelotrichia</taxon>
        <taxon>Erysipelotrichales</taxon>
        <taxon>Turicibacteraceae</taxon>
        <taxon>Turicibacter</taxon>
    </lineage>
</organism>
<evidence type="ECO:0000256" key="5">
    <source>
        <dbReference type="ARBA" id="ARBA00022692"/>
    </source>
</evidence>
<dbReference type="GeneID" id="60060032"/>
<evidence type="ECO:0000256" key="3">
    <source>
        <dbReference type="ARBA" id="ARBA00022031"/>
    </source>
</evidence>
<proteinExistence type="inferred from homology"/>
<evidence type="ECO:0000256" key="1">
    <source>
        <dbReference type="ARBA" id="ARBA00004141"/>
    </source>
</evidence>
<sequence length="466" mass="49949">MTSSFFTDFLYLTDIRTVIFIAILIALFFVMKQFEKKKVKFSTRMLSATAIGLVLGLLIQVVGGFPDVPMDVPFIAEINKWYGLVANGFMDLLKMLVVPLIFFSIIRVIINMKEGENLGAMTARTLLTLVGTTTIAAIIGLIIGNLFKLGVSTTLMEGDVSIREVSSIVDTLRGLIPSNPIAAMAEGNVVAVVIFAAFLGIATKRQTKKYYDVVKPFIDFVEAFYKIILSVAMTIIKWMPYAVIALLANTIAGRGMSALGQVFDFIIALYVGVAVMFVVQLILIAMNGLNPFRYVKNVLDALVLAFTSRSSLGTLPVSIEKLTDNVGLDNGTATFVGSLGSNAGMNGCAGLYPALVAVMVANMTGTPIDLSFIAMLVLVIALASFGIAGIPGSATMAISVVLSGMGMGAYFPLIAGVIAVDPILDMGRTMLNVNGTLTTAVLIGKKYNHIDKDVFYGRKTLTEDEE</sequence>
<dbReference type="InterPro" id="IPR036458">
    <property type="entry name" value="Na:dicarbo_symporter_sf"/>
</dbReference>
<accession>A0A173R231</accession>
<dbReference type="InterPro" id="IPR001991">
    <property type="entry name" value="Na-dicarboxylate_symporter"/>
</dbReference>
<evidence type="ECO:0000256" key="8">
    <source>
        <dbReference type="ARBA" id="ARBA00031293"/>
    </source>
</evidence>
<gene>
    <name evidence="9" type="ORF">GMA92_00630</name>
</gene>
<evidence type="ECO:0000256" key="6">
    <source>
        <dbReference type="ARBA" id="ARBA00022989"/>
    </source>
</evidence>
<dbReference type="PRINTS" id="PR00173">
    <property type="entry name" value="EDTRNSPORT"/>
</dbReference>
<comment type="similarity">
    <text evidence="2">Belongs to the dicarboxylate/amino acid:cation symporter (DAACS) (TC 2.A.23) family.</text>
</comment>
<dbReference type="Proteomes" id="UP000487649">
    <property type="component" value="Unassembled WGS sequence"/>
</dbReference>
<dbReference type="PANTHER" id="PTHR42865:SF5">
    <property type="entry name" value="L-CYSTINE TRANSPORTER TCYP"/>
    <property type="match status" value="1"/>
</dbReference>
<evidence type="ECO:0000313" key="9">
    <source>
        <dbReference type="EMBL" id="MTK19943.1"/>
    </source>
</evidence>
<keyword evidence="6" id="KW-1133">Transmembrane helix</keyword>
<protein>
    <recommendedName>
        <fullName evidence="3">L-cystine uptake protein TcyP</fullName>
    </recommendedName>
    <alternativeName>
        <fullName evidence="8">Transporter of cystine TcyP</fullName>
    </alternativeName>
</protein>
<dbReference type="GO" id="GO:0005886">
    <property type="term" value="C:plasma membrane"/>
    <property type="evidence" value="ECO:0007669"/>
    <property type="project" value="TreeGrafter"/>
</dbReference>
<dbReference type="RefSeq" id="WP_006783822.1">
    <property type="nucleotide sequence ID" value="NZ_CABJBH010000008.1"/>
</dbReference>
<evidence type="ECO:0000256" key="2">
    <source>
        <dbReference type="ARBA" id="ARBA00006148"/>
    </source>
</evidence>
<keyword evidence="7" id="KW-0472">Membrane</keyword>
<dbReference type="EMBL" id="WMQE01000001">
    <property type="protein sequence ID" value="MTK19943.1"/>
    <property type="molecule type" value="Genomic_DNA"/>
</dbReference>
<keyword evidence="5" id="KW-0812">Transmembrane</keyword>
<dbReference type="Pfam" id="PF00375">
    <property type="entry name" value="SDF"/>
    <property type="match status" value="1"/>
</dbReference>
<dbReference type="OrthoDB" id="7778689at2"/>
<dbReference type="GO" id="GO:0015293">
    <property type="term" value="F:symporter activity"/>
    <property type="evidence" value="ECO:0007669"/>
    <property type="project" value="InterPro"/>
</dbReference>
<keyword evidence="4" id="KW-0813">Transport</keyword>
<reference evidence="9 10" key="1">
    <citation type="journal article" date="2019" name="Nat. Med.">
        <title>A library of human gut bacterial isolates paired with longitudinal multiomics data enables mechanistic microbiome research.</title>
        <authorList>
            <person name="Poyet M."/>
            <person name="Groussin M."/>
            <person name="Gibbons S.M."/>
            <person name="Avila-Pacheco J."/>
            <person name="Jiang X."/>
            <person name="Kearney S.M."/>
            <person name="Perrotta A.R."/>
            <person name="Berdy B."/>
            <person name="Zhao S."/>
            <person name="Lieberman T.D."/>
            <person name="Swanson P.K."/>
            <person name="Smith M."/>
            <person name="Roesemann S."/>
            <person name="Alexander J.E."/>
            <person name="Rich S.A."/>
            <person name="Livny J."/>
            <person name="Vlamakis H."/>
            <person name="Clish C."/>
            <person name="Bullock K."/>
            <person name="Deik A."/>
            <person name="Scott J."/>
            <person name="Pierce K.A."/>
            <person name="Xavier R.J."/>
            <person name="Alm E.J."/>
        </authorList>
    </citation>
    <scope>NUCLEOTIDE SEQUENCE [LARGE SCALE GENOMIC DNA]</scope>
    <source>
        <strain evidence="9 10">BIOML-A198</strain>
    </source>
</reference>
<dbReference type="SUPFAM" id="SSF118215">
    <property type="entry name" value="Proton glutamate symport protein"/>
    <property type="match status" value="1"/>
</dbReference>
<dbReference type="GO" id="GO:0015184">
    <property type="term" value="F:L-cystine transmembrane transporter activity"/>
    <property type="evidence" value="ECO:0007669"/>
    <property type="project" value="TreeGrafter"/>
</dbReference>
<dbReference type="Gene3D" id="1.10.3860.10">
    <property type="entry name" value="Sodium:dicarboxylate symporter"/>
    <property type="match status" value="1"/>
</dbReference>
<evidence type="ECO:0000256" key="4">
    <source>
        <dbReference type="ARBA" id="ARBA00022448"/>
    </source>
</evidence>
<name>A0A173R231_9FIRM</name>
<dbReference type="AlphaFoldDB" id="A0A173R231"/>